<dbReference type="AlphaFoldDB" id="A0A1F5ZHL6"/>
<dbReference type="Proteomes" id="UP000177268">
    <property type="component" value="Unassembled WGS sequence"/>
</dbReference>
<evidence type="ECO:0000313" key="5">
    <source>
        <dbReference type="Proteomes" id="UP000177268"/>
    </source>
</evidence>
<keyword evidence="2" id="KW-0472">Membrane</keyword>
<evidence type="ECO:0000313" key="4">
    <source>
        <dbReference type="EMBL" id="OGG11597.1"/>
    </source>
</evidence>
<keyword evidence="2" id="KW-0812">Transmembrane</keyword>
<accession>A0A1F5ZHL6</accession>
<dbReference type="InterPro" id="IPR027381">
    <property type="entry name" value="LytR/CpsA/Psr_C"/>
</dbReference>
<dbReference type="Gene3D" id="3.30.70.2390">
    <property type="match status" value="1"/>
</dbReference>
<dbReference type="STRING" id="1798370.A2Z00_05210"/>
<name>A0A1F5ZHL6_9BACT</name>
<organism evidence="4 5">
    <name type="scientific">Candidatus Gottesmanbacteria bacterium RBG_13_45_10</name>
    <dbReference type="NCBI Taxonomy" id="1798370"/>
    <lineage>
        <taxon>Bacteria</taxon>
        <taxon>Candidatus Gottesmaniibacteriota</taxon>
    </lineage>
</organism>
<comment type="caution">
    <text evidence="4">The sequence shown here is derived from an EMBL/GenBank/DDBJ whole genome shotgun (WGS) entry which is preliminary data.</text>
</comment>
<gene>
    <name evidence="4" type="ORF">A2Z00_05210</name>
</gene>
<evidence type="ECO:0000256" key="2">
    <source>
        <dbReference type="SAM" id="Phobius"/>
    </source>
</evidence>
<dbReference type="Pfam" id="PF13399">
    <property type="entry name" value="LytR_C"/>
    <property type="match status" value="1"/>
</dbReference>
<feature type="domain" description="LytR/CpsA/Psr regulator C-terminal" evidence="3">
    <location>
        <begin position="213"/>
        <end position="300"/>
    </location>
</feature>
<feature type="region of interest" description="Disordered" evidence="1">
    <location>
        <begin position="1"/>
        <end position="122"/>
    </location>
</feature>
<keyword evidence="2" id="KW-1133">Transmembrane helix</keyword>
<sequence length="301" mass="32030">MPVKKKKITKSTIPTLETEAATPEAKPQMTQVVEVVEDETPPMPQAPAAPVVPPVSVEPPPPVKSSFESAPVEKPENPPLEDTVQKPVAPTIPSEFTPPAQVPANQPYVEGNTSETDEKRKEEVVGELFQPKEAEVMPEISMHSQKSSRPIILWAIITLVAALVVGGGIFVMKNGQTLHLPSIVAVPTPTPTKTPTPTPSPTPTISDLKKDSLNIQVLNGGGTPGAATKMKQLLESKGYTVGATGNTDTYTYDQTIISVKSSKQAYLQLLESDLTSSYTLGTSSADLADDVSYDARVIVGK</sequence>
<dbReference type="EMBL" id="MFIZ01000024">
    <property type="protein sequence ID" value="OGG11597.1"/>
    <property type="molecule type" value="Genomic_DNA"/>
</dbReference>
<feature type="compositionally biased region" description="Pro residues" evidence="1">
    <location>
        <begin position="41"/>
        <end position="63"/>
    </location>
</feature>
<protein>
    <recommendedName>
        <fullName evidence="3">LytR/CpsA/Psr regulator C-terminal domain-containing protein</fullName>
    </recommendedName>
</protein>
<reference evidence="4 5" key="1">
    <citation type="journal article" date="2016" name="Nat. Commun.">
        <title>Thousands of microbial genomes shed light on interconnected biogeochemical processes in an aquifer system.</title>
        <authorList>
            <person name="Anantharaman K."/>
            <person name="Brown C.T."/>
            <person name="Hug L.A."/>
            <person name="Sharon I."/>
            <person name="Castelle C.J."/>
            <person name="Probst A.J."/>
            <person name="Thomas B.C."/>
            <person name="Singh A."/>
            <person name="Wilkins M.J."/>
            <person name="Karaoz U."/>
            <person name="Brodie E.L."/>
            <person name="Williams K.H."/>
            <person name="Hubbard S.S."/>
            <person name="Banfield J.F."/>
        </authorList>
    </citation>
    <scope>NUCLEOTIDE SEQUENCE [LARGE SCALE GENOMIC DNA]</scope>
</reference>
<feature type="transmembrane region" description="Helical" evidence="2">
    <location>
        <begin position="151"/>
        <end position="172"/>
    </location>
</feature>
<evidence type="ECO:0000256" key="1">
    <source>
        <dbReference type="SAM" id="MobiDB-lite"/>
    </source>
</evidence>
<evidence type="ECO:0000259" key="3">
    <source>
        <dbReference type="Pfam" id="PF13399"/>
    </source>
</evidence>
<proteinExistence type="predicted"/>